<dbReference type="RefSeq" id="WP_133290240.1">
    <property type="nucleotide sequence ID" value="NZ_SMSJ01000028.1"/>
</dbReference>
<sequence length="213" mass="22197">MTVFQKRLAAPLADPAVLAARRAALARPHMQPLAHFAGMLREQTGRAVPDADPADGGTAARLLLLLETPGPSMPVTGFVSSDNPTPTSANLRRFLGDAGVARADLLIWNTVPFFIHAPGATNRSPRAAECAAGLALLPPLLDLLPQLAVAVLAGRFARLAMPALQAARPGMPVLAMPHPSPVYTCTDPALPRRIVAVLTEAAGLLPARRGATV</sequence>
<name>A0A4R5QDU0_9PROT</name>
<dbReference type="AlphaFoldDB" id="A0A4R5QDU0"/>
<dbReference type="OrthoDB" id="64750at2"/>
<proteinExistence type="predicted"/>
<protein>
    <submittedName>
        <fullName evidence="2">Uracil-DNA glycosylase</fullName>
    </submittedName>
</protein>
<feature type="domain" description="Uracil-DNA glycosylase-like" evidence="1">
    <location>
        <begin position="56"/>
        <end position="186"/>
    </location>
</feature>
<dbReference type="Gene3D" id="3.40.470.10">
    <property type="entry name" value="Uracil-DNA glycosylase-like domain"/>
    <property type="match status" value="1"/>
</dbReference>
<dbReference type="EMBL" id="SMSJ01000028">
    <property type="protein sequence ID" value="TDH60993.1"/>
    <property type="molecule type" value="Genomic_DNA"/>
</dbReference>
<reference evidence="2 3" key="1">
    <citation type="journal article" date="2016" name="J. Microbiol.">
        <title>Dankookia rubra gen. nov., sp. nov., an alphaproteobacterium isolated from sediment of a shallow stream.</title>
        <authorList>
            <person name="Kim W.H."/>
            <person name="Kim D.H."/>
            <person name="Kang K."/>
            <person name="Ahn T.Y."/>
        </authorList>
    </citation>
    <scope>NUCLEOTIDE SEQUENCE [LARGE SCALE GENOMIC DNA]</scope>
    <source>
        <strain evidence="2 3">JCM30602</strain>
    </source>
</reference>
<evidence type="ECO:0000313" key="2">
    <source>
        <dbReference type="EMBL" id="TDH60993.1"/>
    </source>
</evidence>
<accession>A0A4R5QDU0</accession>
<dbReference type="InterPro" id="IPR036895">
    <property type="entry name" value="Uracil-DNA_glycosylase-like_sf"/>
</dbReference>
<dbReference type="InterPro" id="IPR005122">
    <property type="entry name" value="Uracil-DNA_glycosylase-like"/>
</dbReference>
<organism evidence="2 3">
    <name type="scientific">Dankookia rubra</name>
    <dbReference type="NCBI Taxonomy" id="1442381"/>
    <lineage>
        <taxon>Bacteria</taxon>
        <taxon>Pseudomonadati</taxon>
        <taxon>Pseudomonadota</taxon>
        <taxon>Alphaproteobacteria</taxon>
        <taxon>Acetobacterales</taxon>
        <taxon>Roseomonadaceae</taxon>
        <taxon>Dankookia</taxon>
    </lineage>
</organism>
<dbReference type="SUPFAM" id="SSF52141">
    <property type="entry name" value="Uracil-DNA glycosylase-like"/>
    <property type="match status" value="1"/>
</dbReference>
<evidence type="ECO:0000313" key="3">
    <source>
        <dbReference type="Proteomes" id="UP000295096"/>
    </source>
</evidence>
<dbReference type="Pfam" id="PF03167">
    <property type="entry name" value="UDG"/>
    <property type="match status" value="1"/>
</dbReference>
<evidence type="ECO:0000259" key="1">
    <source>
        <dbReference type="Pfam" id="PF03167"/>
    </source>
</evidence>
<gene>
    <name evidence="2" type="ORF">E2C06_19265</name>
</gene>
<dbReference type="Proteomes" id="UP000295096">
    <property type="component" value="Unassembled WGS sequence"/>
</dbReference>
<comment type="caution">
    <text evidence="2">The sequence shown here is derived from an EMBL/GenBank/DDBJ whole genome shotgun (WGS) entry which is preliminary data.</text>
</comment>
<keyword evidence="3" id="KW-1185">Reference proteome</keyword>